<sequence length="49" mass="5939">DVSFLSQKVYNPYFLEAFYKDSLSYFIFQENKILEFYGENLRILRANTC</sequence>
<proteinExistence type="predicted"/>
<feature type="non-terminal residue" evidence="1">
    <location>
        <position position="1"/>
    </location>
</feature>
<gene>
    <name evidence="1" type="ORF">BN1224_YK41_AJ_00130</name>
</gene>
<organism evidence="1">
    <name type="scientific">Chlamydia pneumoniae</name>
    <name type="common">Chlamydophila pneumoniae</name>
    <dbReference type="NCBI Taxonomy" id="83558"/>
    <lineage>
        <taxon>Bacteria</taxon>
        <taxon>Pseudomonadati</taxon>
        <taxon>Chlamydiota</taxon>
        <taxon>Chlamydiia</taxon>
        <taxon>Chlamydiales</taxon>
        <taxon>Chlamydiaceae</taxon>
        <taxon>Chlamydia/Chlamydophila group</taxon>
        <taxon>Chlamydia</taxon>
    </lineage>
</organism>
<reference evidence="1" key="1">
    <citation type="submission" date="2015-05" db="EMBL/GenBank/DDBJ databases">
        <authorList>
            <person name="Rattei Thomas"/>
        </authorList>
    </citation>
    <scope>NUCLEOTIDE SEQUENCE</scope>
    <source>
        <strain evidence="1">YK41</strain>
    </source>
</reference>
<name>A0A0F7YUQ5_CHLPN</name>
<evidence type="ECO:0000313" key="1">
    <source>
        <dbReference type="EMBL" id="CRI72764.1"/>
    </source>
</evidence>
<dbReference type="EMBL" id="LN849017">
    <property type="protein sequence ID" value="CRI72764.1"/>
    <property type="molecule type" value="Genomic_DNA"/>
</dbReference>
<protein>
    <submittedName>
        <fullName evidence="1">Uncharacterized protein</fullName>
    </submittedName>
</protein>
<dbReference type="AlphaFoldDB" id="A0A0F7YUQ5"/>
<accession>A0A0F7YUQ5</accession>